<dbReference type="Proteomes" id="UP000006820">
    <property type="component" value="Chromosome"/>
</dbReference>
<keyword evidence="3" id="KW-1185">Reference proteome</keyword>
<evidence type="ECO:0000313" key="3">
    <source>
        <dbReference type="Proteomes" id="UP000006820"/>
    </source>
</evidence>
<feature type="chain" id="PRO_5004264756" description="DUF3558 domain-containing protein" evidence="1">
    <location>
        <begin position="21"/>
        <end position="179"/>
    </location>
</feature>
<dbReference type="AlphaFoldDB" id="Q5YZX3"/>
<dbReference type="EMBL" id="AP006618">
    <property type="protein sequence ID" value="BAD56268.1"/>
    <property type="molecule type" value="Genomic_DNA"/>
</dbReference>
<evidence type="ECO:0000256" key="1">
    <source>
        <dbReference type="SAM" id="SignalP"/>
    </source>
</evidence>
<keyword evidence="1" id="KW-0732">Signal</keyword>
<name>Q5YZX3_NOCFA</name>
<proteinExistence type="predicted"/>
<dbReference type="STRING" id="247156.NFA_14230"/>
<dbReference type="PROSITE" id="PS51257">
    <property type="entry name" value="PROKAR_LIPOPROTEIN"/>
    <property type="match status" value="1"/>
</dbReference>
<protein>
    <recommendedName>
        <fullName evidence="4">DUF3558 domain-containing protein</fullName>
    </recommendedName>
</protein>
<dbReference type="HOGENOM" id="CLU_1501991_0_0_11"/>
<dbReference type="KEGG" id="nfa:NFA_14230"/>
<feature type="signal peptide" evidence="1">
    <location>
        <begin position="1"/>
        <end position="20"/>
    </location>
</feature>
<accession>Q5YZX3</accession>
<sequence>MRMHRSTAGLVVLLGSIAVASCGSETGPGSSPDAEGSGVTERQICEYAAAQFRDVWGEKRELELLPLQFGSASDRVLGAGGIGVVCQFETGDDLYATLAVRPAKGPVDRGEREVTVAGTPVQVSWSNLIRPHFETVLGDWQGALDIRPANSDETFVSPTDAQAQAGAKVLVTVLERAAS</sequence>
<evidence type="ECO:0008006" key="4">
    <source>
        <dbReference type="Google" id="ProtNLM"/>
    </source>
</evidence>
<organism evidence="2 3">
    <name type="scientific">Nocardia farcinica (strain IFM 10152)</name>
    <dbReference type="NCBI Taxonomy" id="247156"/>
    <lineage>
        <taxon>Bacteria</taxon>
        <taxon>Bacillati</taxon>
        <taxon>Actinomycetota</taxon>
        <taxon>Actinomycetes</taxon>
        <taxon>Mycobacteriales</taxon>
        <taxon>Nocardiaceae</taxon>
        <taxon>Nocardia</taxon>
    </lineage>
</organism>
<gene>
    <name evidence="2" type="ordered locus">NFA_14230</name>
</gene>
<evidence type="ECO:0000313" key="2">
    <source>
        <dbReference type="EMBL" id="BAD56268.1"/>
    </source>
</evidence>
<reference evidence="2 3" key="1">
    <citation type="journal article" date="2004" name="Proc. Natl. Acad. Sci. U.S.A.">
        <title>The complete genomic sequence of Nocardia farcinica IFM 10152.</title>
        <authorList>
            <person name="Ishikawa J."/>
            <person name="Yamashita A."/>
            <person name="Mikami Y."/>
            <person name="Hoshino Y."/>
            <person name="Kurita H."/>
            <person name="Hotta K."/>
            <person name="Shiba T."/>
            <person name="Hattori M."/>
        </authorList>
    </citation>
    <scope>NUCLEOTIDE SEQUENCE [LARGE SCALE GENOMIC DNA]</scope>
    <source>
        <strain evidence="2 3">IFM 10152</strain>
    </source>
</reference>